<evidence type="ECO:0000256" key="9">
    <source>
        <dbReference type="ARBA" id="ARBA00050236"/>
    </source>
</evidence>
<dbReference type="GO" id="GO:0005829">
    <property type="term" value="C:cytosol"/>
    <property type="evidence" value="ECO:0007669"/>
    <property type="project" value="UniProtKB-SubCell"/>
</dbReference>
<evidence type="ECO:0000256" key="11">
    <source>
        <dbReference type="ARBA" id="ARBA00066457"/>
    </source>
</evidence>
<evidence type="ECO:0000256" key="10">
    <source>
        <dbReference type="ARBA" id="ARBA00058235"/>
    </source>
</evidence>
<dbReference type="FunFam" id="1.10.287.1080:FF:000004">
    <property type="entry name" value="dCTP pyrophosphatase 1"/>
    <property type="match status" value="1"/>
</dbReference>
<gene>
    <name evidence="16" type="primary">LOC106152627</name>
</gene>
<dbReference type="Gene3D" id="1.10.287.1080">
    <property type="entry name" value="MazG-like"/>
    <property type="match status" value="1"/>
</dbReference>
<comment type="cofactor">
    <cofactor evidence="1 13">
        <name>Mg(2+)</name>
        <dbReference type="ChEBI" id="CHEBI:18420"/>
    </cofactor>
</comment>
<sequence length="154" mass="17714">MNSPDAKKQKLQCGDGSDGQINVADTGEFSFSDKPTLDDIRKVQHEFCKERNWDQFHTPRNILLAMVGEVGEVSELFQWRGEVKEGLPDWSEKDKKHLAQELSDVLIYLVRLSERCHIDLPAAALEKIEMNKKKYPAHVVYGSSKKYSEYDLKE</sequence>
<evidence type="ECO:0000256" key="14">
    <source>
        <dbReference type="SAM" id="MobiDB-lite"/>
    </source>
</evidence>
<keyword evidence="4 13" id="KW-0963">Cytoplasm</keyword>
<protein>
    <recommendedName>
        <fullName evidence="12 13">dCTP pyrophosphatase 1</fullName>
        <ecNumber evidence="11 13">3.6.1.12</ecNumber>
    </recommendedName>
</protein>
<dbReference type="AlphaFoldDB" id="A0A1S3H9D4"/>
<comment type="function">
    <text evidence="10 13">Hydrolyzes deoxynucleoside triphosphates (dNTPs) to the corresponding nucleoside monophosphates. Has a strong preference for dCTP and its analogs including 5-iodo-dCTP and 5-methyl-dCTP for which it may even have a higher efficiency. May protect DNA or RNA against the incorporation of these genotoxic nucleotide analogs through their catabolism.</text>
</comment>
<dbReference type="KEGG" id="lak:106152627"/>
<reference evidence="16" key="1">
    <citation type="submission" date="2025-08" db="UniProtKB">
        <authorList>
            <consortium name="RefSeq"/>
        </authorList>
    </citation>
    <scope>IDENTIFICATION</scope>
    <source>
        <tissue evidence="16">Gonads</tissue>
    </source>
</reference>
<dbReference type="EC" id="3.6.1.12" evidence="11 13"/>
<evidence type="ECO:0000256" key="8">
    <source>
        <dbReference type="ARBA" id="ARBA00022842"/>
    </source>
</evidence>
<dbReference type="PANTHER" id="PTHR46523:SF1">
    <property type="entry name" value="DCTP PYROPHOSPHATASE 1"/>
    <property type="match status" value="1"/>
</dbReference>
<dbReference type="InParanoid" id="A0A1S3H9D4"/>
<evidence type="ECO:0000256" key="1">
    <source>
        <dbReference type="ARBA" id="ARBA00001946"/>
    </source>
</evidence>
<dbReference type="RefSeq" id="XP_013381739.1">
    <property type="nucleotide sequence ID" value="XM_013526285.1"/>
</dbReference>
<evidence type="ECO:0000256" key="4">
    <source>
        <dbReference type="ARBA" id="ARBA00022490"/>
    </source>
</evidence>
<feature type="region of interest" description="Disordered" evidence="14">
    <location>
        <begin position="1"/>
        <end position="27"/>
    </location>
</feature>
<dbReference type="PANTHER" id="PTHR46523">
    <property type="entry name" value="DCTP PYROPHOSPHATASE 1"/>
    <property type="match status" value="1"/>
</dbReference>
<dbReference type="CDD" id="cd11537">
    <property type="entry name" value="NTP-PPase_RS21-C6_like"/>
    <property type="match status" value="1"/>
</dbReference>
<evidence type="ECO:0000313" key="15">
    <source>
        <dbReference type="Proteomes" id="UP000085678"/>
    </source>
</evidence>
<dbReference type="Proteomes" id="UP000085678">
    <property type="component" value="Unplaced"/>
</dbReference>
<keyword evidence="7 13" id="KW-0378">Hydrolase</keyword>
<dbReference type="OrthoDB" id="411123at2759"/>
<keyword evidence="8 13" id="KW-0460">Magnesium</keyword>
<evidence type="ECO:0000256" key="12">
    <source>
        <dbReference type="ARBA" id="ARBA00070266"/>
    </source>
</evidence>
<evidence type="ECO:0000256" key="5">
    <source>
        <dbReference type="ARBA" id="ARBA00022553"/>
    </source>
</evidence>
<organism evidence="15 16">
    <name type="scientific">Lingula anatina</name>
    <name type="common">Brachiopod</name>
    <name type="synonym">Lingula unguis</name>
    <dbReference type="NCBI Taxonomy" id="7574"/>
    <lineage>
        <taxon>Eukaryota</taxon>
        <taxon>Metazoa</taxon>
        <taxon>Spiralia</taxon>
        <taxon>Lophotrochozoa</taxon>
        <taxon>Brachiopoda</taxon>
        <taxon>Linguliformea</taxon>
        <taxon>Lingulata</taxon>
        <taxon>Lingulida</taxon>
        <taxon>Linguloidea</taxon>
        <taxon>Lingulidae</taxon>
        <taxon>Lingula</taxon>
    </lineage>
</organism>
<evidence type="ECO:0000256" key="7">
    <source>
        <dbReference type="ARBA" id="ARBA00022801"/>
    </source>
</evidence>
<dbReference type="GO" id="GO:0000287">
    <property type="term" value="F:magnesium ion binding"/>
    <property type="evidence" value="ECO:0007669"/>
    <property type="project" value="UniProtKB-UniRule"/>
</dbReference>
<dbReference type="InterPro" id="IPR025984">
    <property type="entry name" value="DCTPP"/>
</dbReference>
<comment type="subunit">
    <text evidence="3 13">Homotetramer.</text>
</comment>
<dbReference type="SUPFAM" id="SSF101386">
    <property type="entry name" value="all-alpha NTP pyrophosphatases"/>
    <property type="match status" value="1"/>
</dbReference>
<keyword evidence="5" id="KW-0597">Phosphoprotein</keyword>
<proteinExistence type="predicted"/>
<evidence type="ECO:0000256" key="2">
    <source>
        <dbReference type="ARBA" id="ARBA00004514"/>
    </source>
</evidence>
<dbReference type="GeneID" id="106152627"/>
<name>A0A1S3H9D4_LINAN</name>
<comment type="subcellular location">
    <subcellularLocation>
        <location evidence="2 13">Cytoplasm</location>
        <location evidence="2 13">Cytosol</location>
    </subcellularLocation>
</comment>
<dbReference type="InterPro" id="IPR052555">
    <property type="entry name" value="dCTP_Pyrophosphatase"/>
</dbReference>
<accession>A0A1S3H9D4</accession>
<keyword evidence="6 13" id="KW-0479">Metal-binding</keyword>
<evidence type="ECO:0000313" key="16">
    <source>
        <dbReference type="RefSeq" id="XP_013381739.1"/>
    </source>
</evidence>
<evidence type="ECO:0000256" key="13">
    <source>
        <dbReference type="PIRNR" id="PIRNR029826"/>
    </source>
</evidence>
<keyword evidence="15" id="KW-1185">Reference proteome</keyword>
<dbReference type="GO" id="GO:0047840">
    <property type="term" value="F:dCTP diphosphatase activity"/>
    <property type="evidence" value="ECO:0007669"/>
    <property type="project" value="UniProtKB-UniRule"/>
</dbReference>
<dbReference type="GO" id="GO:0042802">
    <property type="term" value="F:identical protein binding"/>
    <property type="evidence" value="ECO:0007669"/>
    <property type="project" value="UniProtKB-ARBA"/>
</dbReference>
<evidence type="ECO:0000256" key="3">
    <source>
        <dbReference type="ARBA" id="ARBA00011881"/>
    </source>
</evidence>
<dbReference type="GO" id="GO:0042262">
    <property type="term" value="P:DNA protection"/>
    <property type="evidence" value="ECO:0007669"/>
    <property type="project" value="UniProtKB-UniRule"/>
</dbReference>
<dbReference type="GO" id="GO:0006253">
    <property type="term" value="P:dCTP catabolic process"/>
    <property type="evidence" value="ECO:0007669"/>
    <property type="project" value="UniProtKB-UniRule"/>
</dbReference>
<comment type="catalytic activity">
    <reaction evidence="9 13">
        <text>dCTP + H2O = dCMP + diphosphate + H(+)</text>
        <dbReference type="Rhea" id="RHEA:22636"/>
        <dbReference type="ChEBI" id="CHEBI:15377"/>
        <dbReference type="ChEBI" id="CHEBI:15378"/>
        <dbReference type="ChEBI" id="CHEBI:33019"/>
        <dbReference type="ChEBI" id="CHEBI:57566"/>
        <dbReference type="ChEBI" id="CHEBI:61481"/>
        <dbReference type="EC" id="3.6.1.12"/>
    </reaction>
</comment>
<dbReference type="Pfam" id="PF12643">
    <property type="entry name" value="MazG-like"/>
    <property type="match status" value="1"/>
</dbReference>
<evidence type="ECO:0000256" key="6">
    <source>
        <dbReference type="ARBA" id="ARBA00022723"/>
    </source>
</evidence>
<dbReference type="STRING" id="7574.A0A1S3H9D4"/>